<accession>Q8DW75</accession>
<dbReference type="InterPro" id="IPR025608">
    <property type="entry name" value="TcpE"/>
</dbReference>
<evidence type="ECO:0000256" key="1">
    <source>
        <dbReference type="SAM" id="Phobius"/>
    </source>
</evidence>
<evidence type="ECO:0000313" key="2">
    <source>
        <dbReference type="EMBL" id="AAN57972.1"/>
    </source>
</evidence>
<feature type="transmembrane region" description="Helical" evidence="1">
    <location>
        <begin position="64"/>
        <end position="84"/>
    </location>
</feature>
<feature type="transmembrane region" description="Helical" evidence="1">
    <location>
        <begin position="35"/>
        <end position="58"/>
    </location>
</feature>
<evidence type="ECO:0000313" key="3">
    <source>
        <dbReference type="Proteomes" id="UP000002512"/>
    </source>
</evidence>
<keyword evidence="1" id="KW-0472">Membrane</keyword>
<dbReference type="PATRIC" id="fig|210007.7.peg.171"/>
<dbReference type="KEGG" id="smu:SMU_199c"/>
<name>Q8DW75_STRMU</name>
<protein>
    <recommendedName>
        <fullName evidence="4">Conjugal transfer protein</fullName>
    </recommendedName>
</protein>
<dbReference type="Pfam" id="PF12648">
    <property type="entry name" value="TcpE"/>
    <property type="match status" value="1"/>
</dbReference>
<keyword evidence="1" id="KW-1133">Transmembrane helix</keyword>
<keyword evidence="3" id="KW-1185">Reference proteome</keyword>
<sequence>MEIERKDKEVYNYKQALEQPIWIQKITDTFSLKNAIRLSTIIWSICVAIMLLLLASLVSRFTFIPFPFLATLAVMASWTLGMLLSELKIEEKTVLRFTFDYLKFYLVYGRKAKTHYLNKGFLYKKK</sequence>
<keyword evidence="1" id="KW-0812">Transmembrane</keyword>
<reference evidence="2 3" key="1">
    <citation type="journal article" date="2002" name="Proc. Natl. Acad. Sci. U.S.A.">
        <title>Genome sequence of Streptococcus mutans UA159, a cariogenic dental pathogen.</title>
        <authorList>
            <person name="Ajdic D."/>
            <person name="McShan W.M."/>
            <person name="McLaughlin R.E."/>
            <person name="Savic G."/>
            <person name="Chang J."/>
            <person name="Carson M.B."/>
            <person name="Primeaux C."/>
            <person name="Tian R."/>
            <person name="Kenton S."/>
            <person name="Jia H."/>
            <person name="Lin S."/>
            <person name="Qian Y."/>
            <person name="Li S."/>
            <person name="Zhu H."/>
            <person name="Najar F."/>
            <person name="Lai H."/>
            <person name="White J."/>
            <person name="Roe B.A."/>
            <person name="Ferretti J.J."/>
        </authorList>
    </citation>
    <scope>NUCLEOTIDE SEQUENCE [LARGE SCALE GENOMIC DNA]</scope>
    <source>
        <strain evidence="3">ATCC 700610 / UA159</strain>
    </source>
</reference>
<dbReference type="OrthoDB" id="2222342at2"/>
<proteinExistence type="predicted"/>
<evidence type="ECO:0008006" key="4">
    <source>
        <dbReference type="Google" id="ProtNLM"/>
    </source>
</evidence>
<dbReference type="Proteomes" id="UP000002512">
    <property type="component" value="Chromosome"/>
</dbReference>
<dbReference type="STRING" id="210007.SMU_199c"/>
<dbReference type="AlphaFoldDB" id="Q8DW75"/>
<dbReference type="EMBL" id="AE014133">
    <property type="protein sequence ID" value="AAN57972.1"/>
    <property type="molecule type" value="Genomic_DNA"/>
</dbReference>
<organism evidence="2 3">
    <name type="scientific">Streptococcus mutans serotype c (strain ATCC 700610 / UA159)</name>
    <dbReference type="NCBI Taxonomy" id="210007"/>
    <lineage>
        <taxon>Bacteria</taxon>
        <taxon>Bacillati</taxon>
        <taxon>Bacillota</taxon>
        <taxon>Bacilli</taxon>
        <taxon>Lactobacillales</taxon>
        <taxon>Streptococcaceae</taxon>
        <taxon>Streptococcus</taxon>
    </lineage>
</organism>
<dbReference type="HOGENOM" id="CLU_158558_0_0_9"/>
<dbReference type="RefSeq" id="WP_002310791.1">
    <property type="nucleotide sequence ID" value="NC_004350.2"/>
</dbReference>
<gene>
    <name evidence="2" type="ordered locus">SMU_199c</name>
</gene>